<accession>A0A5C7DN69</accession>
<keyword evidence="3 7" id="KW-0375">Hydrogen ion transport</keyword>
<proteinExistence type="inferred from homology"/>
<dbReference type="InterPro" id="IPR000711">
    <property type="entry name" value="ATPase_OSCP/dsu"/>
</dbReference>
<evidence type="ECO:0000256" key="7">
    <source>
        <dbReference type="HAMAP-Rule" id="MF_01416"/>
    </source>
</evidence>
<dbReference type="Gene3D" id="1.10.520.20">
    <property type="entry name" value="N-terminal domain of the delta subunit of the F1F0-ATP synthase"/>
    <property type="match status" value="1"/>
</dbReference>
<evidence type="ECO:0000256" key="1">
    <source>
        <dbReference type="ARBA" id="ARBA00004370"/>
    </source>
</evidence>
<organism evidence="8 9">
    <name type="scientific">Campylobacter peloridis</name>
    <dbReference type="NCBI Taxonomy" id="488546"/>
    <lineage>
        <taxon>Bacteria</taxon>
        <taxon>Pseudomonadati</taxon>
        <taxon>Campylobacterota</taxon>
        <taxon>Epsilonproteobacteria</taxon>
        <taxon>Campylobacterales</taxon>
        <taxon>Campylobacteraceae</taxon>
        <taxon>Campylobacter</taxon>
    </lineage>
</organism>
<dbReference type="RefSeq" id="WP_147574884.1">
    <property type="nucleotide sequence ID" value="NZ_VOWB01000015.1"/>
</dbReference>
<evidence type="ECO:0000256" key="5">
    <source>
        <dbReference type="ARBA" id="ARBA00023136"/>
    </source>
</evidence>
<protein>
    <recommendedName>
        <fullName evidence="7">ATP synthase subunit delta</fullName>
    </recommendedName>
    <alternativeName>
        <fullName evidence="7">ATP synthase F(1) sector subunit delta</fullName>
    </alternativeName>
    <alternativeName>
        <fullName evidence="7">F-type ATPase subunit delta</fullName>
        <shortName evidence="7">F-ATPase subunit delta</shortName>
    </alternativeName>
</protein>
<evidence type="ECO:0000256" key="6">
    <source>
        <dbReference type="ARBA" id="ARBA00023310"/>
    </source>
</evidence>
<comment type="caution">
    <text evidence="8">The sequence shown here is derived from an EMBL/GenBank/DDBJ whole genome shotgun (WGS) entry which is preliminary data.</text>
</comment>
<evidence type="ECO:0000256" key="3">
    <source>
        <dbReference type="ARBA" id="ARBA00022781"/>
    </source>
</evidence>
<dbReference type="AlphaFoldDB" id="A0A5C7DN69"/>
<dbReference type="SUPFAM" id="SSF47928">
    <property type="entry name" value="N-terminal domain of the delta subunit of the F1F0-ATP synthase"/>
    <property type="match status" value="1"/>
</dbReference>
<sequence>MSSVIAKTYAKAILDRKDFDEFYSQLNQLSLAFGLEKFLNILNSYDIKQDEKLNFLLSLTDNPSDAFKNFIALLVSNHREGLIPELTKELSEQKALKENTFLGQIYSKEQLSDDEIKTIEEKLSQRFNANIKLDSKISDNDSVRISLDGLGYEISFSMQSLKAKMNDYILKAI</sequence>
<dbReference type="HAMAP" id="MF_01416">
    <property type="entry name" value="ATP_synth_delta_bact"/>
    <property type="match status" value="1"/>
</dbReference>
<evidence type="ECO:0000313" key="8">
    <source>
        <dbReference type="EMBL" id="TXE84434.1"/>
    </source>
</evidence>
<name>A0A5C7DN69_9BACT</name>
<evidence type="ECO:0000256" key="2">
    <source>
        <dbReference type="ARBA" id="ARBA00022448"/>
    </source>
</evidence>
<keyword evidence="7" id="KW-1003">Cell membrane</keyword>
<comment type="function">
    <text evidence="7">F(1)F(0) ATP synthase produces ATP from ADP in the presence of a proton or sodium gradient. F-type ATPases consist of two structural domains, F(1) containing the extramembraneous catalytic core and F(0) containing the membrane proton channel, linked together by a central stalk and a peripheral stalk. During catalysis, ATP synthesis in the catalytic domain of F(1) is coupled via a rotary mechanism of the central stalk subunits to proton translocation.</text>
</comment>
<dbReference type="NCBIfam" id="NF006291">
    <property type="entry name" value="PRK08474.1"/>
    <property type="match status" value="1"/>
</dbReference>
<reference evidence="8 9" key="1">
    <citation type="submission" date="2019-07" db="EMBL/GenBank/DDBJ databases">
        <title>Rapid identification of Enteric Bacteria from Whole Genome Sequences (WGS) using Average Nucleotide Identity (ANI).</title>
        <authorList>
            <person name="Lane C."/>
        </authorList>
    </citation>
    <scope>NUCLEOTIDE SEQUENCE [LARGE SCALE GENOMIC DNA]</scope>
    <source>
        <strain evidence="8 9">2016D-0250</strain>
    </source>
</reference>
<keyword evidence="2 7" id="KW-0813">Transport</keyword>
<dbReference type="GO" id="GO:0045259">
    <property type="term" value="C:proton-transporting ATP synthase complex"/>
    <property type="evidence" value="ECO:0007669"/>
    <property type="project" value="UniProtKB-KW"/>
</dbReference>
<dbReference type="Proteomes" id="UP000321310">
    <property type="component" value="Unassembled WGS sequence"/>
</dbReference>
<comment type="subcellular location">
    <subcellularLocation>
        <location evidence="7">Cell membrane</location>
        <topology evidence="7">Peripheral membrane protein</topology>
    </subcellularLocation>
    <subcellularLocation>
        <location evidence="1">Membrane</location>
    </subcellularLocation>
</comment>
<dbReference type="GO" id="GO:0046933">
    <property type="term" value="F:proton-transporting ATP synthase activity, rotational mechanism"/>
    <property type="evidence" value="ECO:0007669"/>
    <property type="project" value="UniProtKB-UniRule"/>
</dbReference>
<evidence type="ECO:0000313" key="9">
    <source>
        <dbReference type="Proteomes" id="UP000321310"/>
    </source>
</evidence>
<keyword evidence="6 7" id="KW-0066">ATP synthesis</keyword>
<dbReference type="Pfam" id="PF00213">
    <property type="entry name" value="OSCP"/>
    <property type="match status" value="1"/>
</dbReference>
<evidence type="ECO:0000256" key="4">
    <source>
        <dbReference type="ARBA" id="ARBA00023065"/>
    </source>
</evidence>
<keyword evidence="7" id="KW-0139">CF(1)</keyword>
<dbReference type="EMBL" id="VOWB01000015">
    <property type="protein sequence ID" value="TXE84434.1"/>
    <property type="molecule type" value="Genomic_DNA"/>
</dbReference>
<comment type="function">
    <text evidence="7">This protein is part of the stalk that links CF(0) to CF(1). It either transmits conformational changes from CF(0) to CF(1) or is implicated in proton conduction.</text>
</comment>
<dbReference type="GO" id="GO:0005886">
    <property type="term" value="C:plasma membrane"/>
    <property type="evidence" value="ECO:0007669"/>
    <property type="project" value="UniProtKB-SubCell"/>
</dbReference>
<keyword evidence="5 7" id="KW-0472">Membrane</keyword>
<keyword evidence="4 7" id="KW-0406">Ion transport</keyword>
<dbReference type="InterPro" id="IPR026015">
    <property type="entry name" value="ATP_synth_OSCP/delta_N_sf"/>
</dbReference>
<comment type="similarity">
    <text evidence="7">Belongs to the ATPase delta chain family.</text>
</comment>
<gene>
    <name evidence="7" type="primary">atpH</name>
    <name evidence="8" type="ORF">FPD46_00935</name>
</gene>